<evidence type="ECO:0000313" key="2">
    <source>
        <dbReference type="Proteomes" id="UP001500325"/>
    </source>
</evidence>
<proteinExistence type="predicted"/>
<evidence type="ECO:0000313" key="1">
    <source>
        <dbReference type="EMBL" id="GAA4708607.1"/>
    </source>
</evidence>
<dbReference type="Proteomes" id="UP001500325">
    <property type="component" value="Unassembled WGS sequence"/>
</dbReference>
<keyword evidence="2" id="KW-1185">Reference proteome</keyword>
<gene>
    <name evidence="1" type="ORF">GCM10023215_57560</name>
</gene>
<sequence>MAERLARVFGEAGGGAGEPAGSGAVIVRAFRSGPDARPRPAEAGPGALPVGFSCSGFARGVRDTRRLGRPPTRERG</sequence>
<comment type="caution">
    <text evidence="1">The sequence shown here is derived from an EMBL/GenBank/DDBJ whole genome shotgun (WGS) entry which is preliminary data.</text>
</comment>
<protein>
    <submittedName>
        <fullName evidence="1">Uncharacterized protein</fullName>
    </submittedName>
</protein>
<dbReference type="EMBL" id="BAABIC010000026">
    <property type="protein sequence ID" value="GAA4708607.1"/>
    <property type="molecule type" value="Genomic_DNA"/>
</dbReference>
<organism evidence="1 2">
    <name type="scientific">Pseudonocardia yuanmonensis</name>
    <dbReference type="NCBI Taxonomy" id="1095914"/>
    <lineage>
        <taxon>Bacteria</taxon>
        <taxon>Bacillati</taxon>
        <taxon>Actinomycetota</taxon>
        <taxon>Actinomycetes</taxon>
        <taxon>Pseudonocardiales</taxon>
        <taxon>Pseudonocardiaceae</taxon>
        <taxon>Pseudonocardia</taxon>
    </lineage>
</organism>
<accession>A0ABP8XKE1</accession>
<name>A0ABP8XKE1_9PSEU</name>
<reference evidence="2" key="1">
    <citation type="journal article" date="2019" name="Int. J. Syst. Evol. Microbiol.">
        <title>The Global Catalogue of Microorganisms (GCM) 10K type strain sequencing project: providing services to taxonomists for standard genome sequencing and annotation.</title>
        <authorList>
            <consortium name="The Broad Institute Genomics Platform"/>
            <consortium name="The Broad Institute Genome Sequencing Center for Infectious Disease"/>
            <person name="Wu L."/>
            <person name="Ma J."/>
        </authorList>
    </citation>
    <scope>NUCLEOTIDE SEQUENCE [LARGE SCALE GENOMIC DNA]</scope>
    <source>
        <strain evidence="2">JCM 18055</strain>
    </source>
</reference>